<evidence type="ECO:0000256" key="1">
    <source>
        <dbReference type="SAM" id="MobiDB-lite"/>
    </source>
</evidence>
<gene>
    <name evidence="2" type="ORF">ABT211_16425</name>
</gene>
<keyword evidence="3" id="KW-1185">Reference proteome</keyword>
<organism evidence="2 3">
    <name type="scientific">Streptomyces sp. 900105755</name>
    <dbReference type="NCBI Taxonomy" id="3154389"/>
    <lineage>
        <taxon>Bacteria</taxon>
        <taxon>Bacillati</taxon>
        <taxon>Actinomycetota</taxon>
        <taxon>Actinomycetes</taxon>
        <taxon>Kitasatosporales</taxon>
        <taxon>Streptomycetaceae</taxon>
        <taxon>Streptomyces</taxon>
    </lineage>
</organism>
<dbReference type="EMBL" id="JBEOZM010000006">
    <property type="protein sequence ID" value="MER6268865.1"/>
    <property type="molecule type" value="Genomic_DNA"/>
</dbReference>
<dbReference type="Proteomes" id="UP001490365">
    <property type="component" value="Unassembled WGS sequence"/>
</dbReference>
<dbReference type="RefSeq" id="WP_351957461.1">
    <property type="nucleotide sequence ID" value="NZ_JBEOZM010000006.1"/>
</dbReference>
<accession>A0ABV1TG54</accession>
<dbReference type="Pfam" id="PF07485">
    <property type="entry name" value="DUF1529"/>
    <property type="match status" value="2"/>
</dbReference>
<proteinExistence type="predicted"/>
<evidence type="ECO:0000313" key="2">
    <source>
        <dbReference type="EMBL" id="MER6268865.1"/>
    </source>
</evidence>
<dbReference type="InterPro" id="IPR006311">
    <property type="entry name" value="TAT_signal"/>
</dbReference>
<feature type="region of interest" description="Disordered" evidence="1">
    <location>
        <begin position="182"/>
        <end position="201"/>
    </location>
</feature>
<sequence>MADDRQQETHPRPATTRRRVLAAGAVAPVLAGAATSPARALSHGHPRTLVEPELTQLADWADVTKALGRPGDMKRYMYHTGLPRRDLKVVSRGVRIETSLALGTHTAFVRYKDGSHLLMGDAVVTEHELDGFTDALLEHDIAINAVHKHLLSHQPALWWLHLHAHSHDPVPIAKGLRKAFDRTGTPPDRPPTTPALDLDTKGIDDAFGSKGSQDEGIYKSVWARAEQIVDGDMILPAGLGSVTTINFQPLGRGRAAVNGDFVMTAGEIQPVLKILRKGGVGIVELHHHNLMDEPRLFFLHYWAIGDAVRLAKDLRAAVHATNVVPFH</sequence>
<name>A0ABV1TG54_9ACTN</name>
<protein>
    <submittedName>
        <fullName evidence="2">DUF1259 domain-containing protein</fullName>
    </submittedName>
</protein>
<reference evidence="2 3" key="1">
    <citation type="submission" date="2024-06" db="EMBL/GenBank/DDBJ databases">
        <title>The Natural Products Discovery Center: Release of the First 8490 Sequenced Strains for Exploring Actinobacteria Biosynthetic Diversity.</title>
        <authorList>
            <person name="Kalkreuter E."/>
            <person name="Kautsar S.A."/>
            <person name="Yang D."/>
            <person name="Bader C.D."/>
            <person name="Teijaro C.N."/>
            <person name="Fluegel L."/>
            <person name="Davis C.M."/>
            <person name="Simpson J.R."/>
            <person name="Lauterbach L."/>
            <person name="Steele A.D."/>
            <person name="Gui C."/>
            <person name="Meng S."/>
            <person name="Li G."/>
            <person name="Viehrig K."/>
            <person name="Ye F."/>
            <person name="Su P."/>
            <person name="Kiefer A.F."/>
            <person name="Nichols A."/>
            <person name="Cepeda A.J."/>
            <person name="Yan W."/>
            <person name="Fan B."/>
            <person name="Jiang Y."/>
            <person name="Adhikari A."/>
            <person name="Zheng C.-J."/>
            <person name="Schuster L."/>
            <person name="Cowan T.M."/>
            <person name="Smanski M.J."/>
            <person name="Chevrette M.G."/>
            <person name="De Carvalho L.P.S."/>
            <person name="Shen B."/>
        </authorList>
    </citation>
    <scope>NUCLEOTIDE SEQUENCE [LARGE SCALE GENOMIC DNA]</scope>
    <source>
        <strain evidence="2 3">NPDC001694</strain>
    </source>
</reference>
<dbReference type="InterPro" id="IPR011094">
    <property type="entry name" value="Uncharacterised_LppY/LpqO"/>
</dbReference>
<dbReference type="PROSITE" id="PS51318">
    <property type="entry name" value="TAT"/>
    <property type="match status" value="1"/>
</dbReference>
<comment type="caution">
    <text evidence="2">The sequence shown here is derived from an EMBL/GenBank/DDBJ whole genome shotgun (WGS) entry which is preliminary data.</text>
</comment>
<evidence type="ECO:0000313" key="3">
    <source>
        <dbReference type="Proteomes" id="UP001490365"/>
    </source>
</evidence>